<accession>A0AA38FWX9</accession>
<dbReference type="AlphaFoldDB" id="A0AA38FWX9"/>
<protein>
    <submittedName>
        <fullName evidence="2">Uncharacterized protein</fullName>
    </submittedName>
</protein>
<sequence>SEGHPGQKYAKGADQPVWRKAVHFGQAREFFPGSPRQLGQEYVEDAKRPVQPKQRTFVWDIRAKNTRGTRRLGKAANESEQDTCPK</sequence>
<keyword evidence="3" id="KW-1185">Reference proteome</keyword>
<evidence type="ECO:0000313" key="3">
    <source>
        <dbReference type="Proteomes" id="UP000824469"/>
    </source>
</evidence>
<feature type="non-terminal residue" evidence="2">
    <location>
        <position position="86"/>
    </location>
</feature>
<proteinExistence type="predicted"/>
<reference evidence="2 3" key="1">
    <citation type="journal article" date="2021" name="Nat. Plants">
        <title>The Taxus genome provides insights into paclitaxel biosynthesis.</title>
        <authorList>
            <person name="Xiong X."/>
            <person name="Gou J."/>
            <person name="Liao Q."/>
            <person name="Li Y."/>
            <person name="Zhou Q."/>
            <person name="Bi G."/>
            <person name="Li C."/>
            <person name="Du R."/>
            <person name="Wang X."/>
            <person name="Sun T."/>
            <person name="Guo L."/>
            <person name="Liang H."/>
            <person name="Lu P."/>
            <person name="Wu Y."/>
            <person name="Zhang Z."/>
            <person name="Ro D.K."/>
            <person name="Shang Y."/>
            <person name="Huang S."/>
            <person name="Yan J."/>
        </authorList>
    </citation>
    <scope>NUCLEOTIDE SEQUENCE [LARGE SCALE GENOMIC DNA]</scope>
    <source>
        <strain evidence="2">Ta-2019</strain>
    </source>
</reference>
<name>A0AA38FWX9_TAXCH</name>
<comment type="caution">
    <text evidence="2">The sequence shown here is derived from an EMBL/GenBank/DDBJ whole genome shotgun (WGS) entry which is preliminary data.</text>
</comment>
<dbReference type="Proteomes" id="UP000824469">
    <property type="component" value="Unassembled WGS sequence"/>
</dbReference>
<feature type="region of interest" description="Disordered" evidence="1">
    <location>
        <begin position="66"/>
        <end position="86"/>
    </location>
</feature>
<gene>
    <name evidence="2" type="ORF">KI387_027092</name>
</gene>
<evidence type="ECO:0000313" key="2">
    <source>
        <dbReference type="EMBL" id="KAH9312057.1"/>
    </source>
</evidence>
<dbReference type="EMBL" id="JAHRHJ020000006">
    <property type="protein sequence ID" value="KAH9312057.1"/>
    <property type="molecule type" value="Genomic_DNA"/>
</dbReference>
<feature type="non-terminal residue" evidence="2">
    <location>
        <position position="1"/>
    </location>
</feature>
<organism evidence="2 3">
    <name type="scientific">Taxus chinensis</name>
    <name type="common">Chinese yew</name>
    <name type="synonym">Taxus wallichiana var. chinensis</name>
    <dbReference type="NCBI Taxonomy" id="29808"/>
    <lineage>
        <taxon>Eukaryota</taxon>
        <taxon>Viridiplantae</taxon>
        <taxon>Streptophyta</taxon>
        <taxon>Embryophyta</taxon>
        <taxon>Tracheophyta</taxon>
        <taxon>Spermatophyta</taxon>
        <taxon>Pinopsida</taxon>
        <taxon>Pinidae</taxon>
        <taxon>Conifers II</taxon>
        <taxon>Cupressales</taxon>
        <taxon>Taxaceae</taxon>
        <taxon>Taxus</taxon>
    </lineage>
</organism>
<evidence type="ECO:0000256" key="1">
    <source>
        <dbReference type="SAM" id="MobiDB-lite"/>
    </source>
</evidence>